<dbReference type="InterPro" id="IPR003661">
    <property type="entry name" value="HisK_dim/P_dom"/>
</dbReference>
<dbReference type="CDD" id="cd00082">
    <property type="entry name" value="HisKA"/>
    <property type="match status" value="1"/>
</dbReference>
<accession>A0AA97CV30</accession>
<keyword evidence="6 12" id="KW-0808">Transferase</keyword>
<dbReference type="GO" id="GO:0016036">
    <property type="term" value="P:cellular response to phosphate starvation"/>
    <property type="evidence" value="ECO:0007669"/>
    <property type="project" value="TreeGrafter"/>
</dbReference>
<dbReference type="PANTHER" id="PTHR45453">
    <property type="entry name" value="PHOSPHATE REGULON SENSOR PROTEIN PHOR"/>
    <property type="match status" value="1"/>
</dbReference>
<evidence type="ECO:0000256" key="7">
    <source>
        <dbReference type="ARBA" id="ARBA00022777"/>
    </source>
</evidence>
<dbReference type="GO" id="GO:0000155">
    <property type="term" value="F:phosphorelay sensor kinase activity"/>
    <property type="evidence" value="ECO:0007669"/>
    <property type="project" value="InterPro"/>
</dbReference>
<evidence type="ECO:0000256" key="8">
    <source>
        <dbReference type="ARBA" id="ARBA00023012"/>
    </source>
</evidence>
<comment type="cofactor">
    <cofactor evidence="2">
        <name>a divalent metal cation</name>
        <dbReference type="ChEBI" id="CHEBI:60240"/>
    </cofactor>
</comment>
<evidence type="ECO:0000256" key="3">
    <source>
        <dbReference type="ARBA" id="ARBA00004236"/>
    </source>
</evidence>
<dbReference type="FunFam" id="3.30.565.10:FF:000006">
    <property type="entry name" value="Sensor histidine kinase WalK"/>
    <property type="match status" value="1"/>
</dbReference>
<dbReference type="SMART" id="SM00388">
    <property type="entry name" value="HisKA"/>
    <property type="match status" value="1"/>
</dbReference>
<evidence type="ECO:0000256" key="9">
    <source>
        <dbReference type="ARBA" id="ARBA00023136"/>
    </source>
</evidence>
<dbReference type="FunFam" id="1.10.287.130:FF:000001">
    <property type="entry name" value="Two-component sensor histidine kinase"/>
    <property type="match status" value="1"/>
</dbReference>
<dbReference type="EC" id="2.7.13.3" evidence="4"/>
<dbReference type="AlphaFoldDB" id="A0AA97CV30"/>
<dbReference type="EMBL" id="CP128986">
    <property type="protein sequence ID" value="WOC11735.1"/>
    <property type="molecule type" value="Genomic_DNA"/>
</dbReference>
<evidence type="ECO:0000256" key="2">
    <source>
        <dbReference type="ARBA" id="ARBA00001968"/>
    </source>
</evidence>
<dbReference type="GO" id="GO:0005509">
    <property type="term" value="F:calcium ion binding"/>
    <property type="evidence" value="ECO:0007669"/>
    <property type="project" value="UniProtKB-ARBA"/>
</dbReference>
<feature type="domain" description="Histidine kinase" evidence="11">
    <location>
        <begin position="184"/>
        <end position="403"/>
    </location>
</feature>
<evidence type="ECO:0000256" key="4">
    <source>
        <dbReference type="ARBA" id="ARBA00012438"/>
    </source>
</evidence>
<dbReference type="InterPro" id="IPR036097">
    <property type="entry name" value="HisK_dim/P_sf"/>
</dbReference>
<evidence type="ECO:0000256" key="6">
    <source>
        <dbReference type="ARBA" id="ARBA00022679"/>
    </source>
</evidence>
<dbReference type="InterPro" id="IPR003594">
    <property type="entry name" value="HATPase_dom"/>
</dbReference>
<dbReference type="PRINTS" id="PR00344">
    <property type="entry name" value="BCTRLSENSOR"/>
</dbReference>
<reference evidence="12" key="1">
    <citation type="submission" date="2023-06" db="EMBL/GenBank/DDBJ databases">
        <title>Gordonia sp. nov. and Pseudochrobactrum sp. nov., two species isolated from the burying beetle Nicrophorus vespilloides.</title>
        <authorList>
            <person name="Poehlein A."/>
            <person name="Guzman J."/>
            <person name="Daniel R."/>
            <person name="Vilcinskas A."/>
        </authorList>
    </citation>
    <scope>NUCLEOTIDE SEQUENCE</scope>
    <source>
        <strain evidence="12">MP11Mi</strain>
    </source>
</reference>
<dbReference type="InterPro" id="IPR005467">
    <property type="entry name" value="His_kinase_dom"/>
</dbReference>
<dbReference type="Pfam" id="PF00512">
    <property type="entry name" value="HisKA"/>
    <property type="match status" value="1"/>
</dbReference>
<dbReference type="SMART" id="SM00387">
    <property type="entry name" value="HATPase_c"/>
    <property type="match status" value="1"/>
</dbReference>
<evidence type="ECO:0000256" key="1">
    <source>
        <dbReference type="ARBA" id="ARBA00000085"/>
    </source>
</evidence>
<keyword evidence="9" id="KW-0472">Membrane</keyword>
<comment type="catalytic activity">
    <reaction evidence="1">
        <text>ATP + protein L-histidine = ADP + protein N-phospho-L-histidine.</text>
        <dbReference type="EC" id="2.7.13.3"/>
    </reaction>
</comment>
<evidence type="ECO:0000313" key="12">
    <source>
        <dbReference type="EMBL" id="WOC11735.1"/>
    </source>
</evidence>
<dbReference type="SUPFAM" id="SSF55874">
    <property type="entry name" value="ATPase domain of HSP90 chaperone/DNA topoisomerase II/histidine kinase"/>
    <property type="match status" value="1"/>
</dbReference>
<dbReference type="GO" id="GO:0004721">
    <property type="term" value="F:phosphoprotein phosphatase activity"/>
    <property type="evidence" value="ECO:0007669"/>
    <property type="project" value="TreeGrafter"/>
</dbReference>
<keyword evidence="7 12" id="KW-0418">Kinase</keyword>
<dbReference type="PANTHER" id="PTHR45453:SF1">
    <property type="entry name" value="PHOSPHATE REGULON SENSOR PROTEIN PHOR"/>
    <property type="match status" value="1"/>
</dbReference>
<keyword evidence="8" id="KW-0902">Two-component regulatory system</keyword>
<dbReference type="Gene3D" id="3.30.565.10">
    <property type="entry name" value="Histidine kinase-like ATPase, C-terminal domain"/>
    <property type="match status" value="1"/>
</dbReference>
<sequence length="406" mass="43160">MDGEDWLPKLRTPGGDRKILDVSETSGGRLIDGAAANGRFGPARVDADRLDPVEAADVSRTHLLTMMVAKAETGIVMVDEFHTVVMFNDRATELGMVRGVLADAIAEGVAEVMSTGADRRFDFSPPHSTLGFVSAGRAVPRPVDTVRCVASLAEVSGERFVLVYGDDDSTNQRVEATRRDFAANVSHELKTPLGAISLMAEAMLESRDDPSAVEHFGRRVLKEATRMGTLVNELIGLSKLQDGSVADLVPIDVDALVDDAVAGAGVSAEVSEIELVVDEPSRLTVQGDRTLLLTALSNLLVNAINHSPTGDVVSVSRKEVVIDDRPMACIAVTDRGIGIAPADQQRVFERFYRVDKARSRATGGTGLGLAIVKHVAASHGGHIGLWSKPGTGSTFSLYIPTDETPA</sequence>
<dbReference type="Pfam" id="PF02518">
    <property type="entry name" value="HATPase_c"/>
    <property type="match status" value="1"/>
</dbReference>
<dbReference type="GO" id="GO:0005886">
    <property type="term" value="C:plasma membrane"/>
    <property type="evidence" value="ECO:0007669"/>
    <property type="project" value="UniProtKB-SubCell"/>
</dbReference>
<dbReference type="Gene3D" id="1.10.287.130">
    <property type="match status" value="1"/>
</dbReference>
<dbReference type="PROSITE" id="PS50109">
    <property type="entry name" value="HIS_KIN"/>
    <property type="match status" value="1"/>
</dbReference>
<keyword evidence="5" id="KW-0597">Phosphoprotein</keyword>
<evidence type="ECO:0000256" key="10">
    <source>
        <dbReference type="ARBA" id="ARBA00039401"/>
    </source>
</evidence>
<name>A0AA97CV30_9ACTN</name>
<proteinExistence type="predicted"/>
<dbReference type="InterPro" id="IPR036890">
    <property type="entry name" value="HATPase_C_sf"/>
</dbReference>
<comment type="subcellular location">
    <subcellularLocation>
        <location evidence="3">Cell membrane</location>
    </subcellularLocation>
</comment>
<dbReference type="SUPFAM" id="SSF47384">
    <property type="entry name" value="Homodimeric domain of signal transducing histidine kinase"/>
    <property type="match status" value="1"/>
</dbReference>
<dbReference type="InterPro" id="IPR004358">
    <property type="entry name" value="Sig_transdc_His_kin-like_C"/>
</dbReference>
<organism evidence="12">
    <name type="scientific">Gordonia sp. MP11Mi</name>
    <dbReference type="NCBI Taxonomy" id="3022769"/>
    <lineage>
        <taxon>Bacteria</taxon>
        <taxon>Bacillati</taxon>
        <taxon>Actinomycetota</taxon>
        <taxon>Actinomycetes</taxon>
        <taxon>Mycobacteriales</taxon>
        <taxon>Gordoniaceae</taxon>
        <taxon>Gordonia</taxon>
    </lineage>
</organism>
<dbReference type="CDD" id="cd00075">
    <property type="entry name" value="HATPase"/>
    <property type="match status" value="1"/>
</dbReference>
<gene>
    <name evidence="12" type="primary">senX3</name>
    <name evidence="12" type="ORF">MP11Mi_08120</name>
</gene>
<evidence type="ECO:0000259" key="11">
    <source>
        <dbReference type="PROSITE" id="PS50109"/>
    </source>
</evidence>
<dbReference type="InterPro" id="IPR050351">
    <property type="entry name" value="BphY/WalK/GraS-like"/>
</dbReference>
<evidence type="ECO:0000256" key="5">
    <source>
        <dbReference type="ARBA" id="ARBA00022553"/>
    </source>
</evidence>
<protein>
    <recommendedName>
        <fullName evidence="10">Sensor-like histidine kinase SenX3</fullName>
        <ecNumber evidence="4">2.7.13.3</ecNumber>
    </recommendedName>
</protein>